<proteinExistence type="predicted"/>
<protein>
    <submittedName>
        <fullName evidence="1">Uncharacterized protein</fullName>
    </submittedName>
</protein>
<gene>
    <name evidence="1" type="ORF">DSL72_003639</name>
</gene>
<reference evidence="1" key="1">
    <citation type="submission" date="2020-10" db="EMBL/GenBank/DDBJ databases">
        <title>Genome Sequence of Monilinia vaccinii-corymbosi Sheds Light on Mummy Berry Disease Infection of Blueberry and Mating Type.</title>
        <authorList>
            <person name="Yow A.G."/>
            <person name="Zhang Y."/>
            <person name="Bansal K."/>
            <person name="Eacker S.M."/>
            <person name="Sullivan S."/>
            <person name="Liachko I."/>
            <person name="Cubeta M.A."/>
            <person name="Rollins J.A."/>
            <person name="Ashrafi H."/>
        </authorList>
    </citation>
    <scope>NUCLEOTIDE SEQUENCE</scope>
    <source>
        <strain evidence="1">RL-1</strain>
    </source>
</reference>
<dbReference type="EMBL" id="CP063405">
    <property type="protein sequence ID" value="QSZ29129.1"/>
    <property type="molecule type" value="Genomic_DNA"/>
</dbReference>
<evidence type="ECO:0000313" key="1">
    <source>
        <dbReference type="EMBL" id="QSZ29129.1"/>
    </source>
</evidence>
<organism evidence="1 2">
    <name type="scientific">Monilinia vaccinii-corymbosi</name>
    <dbReference type="NCBI Taxonomy" id="61207"/>
    <lineage>
        <taxon>Eukaryota</taxon>
        <taxon>Fungi</taxon>
        <taxon>Dikarya</taxon>
        <taxon>Ascomycota</taxon>
        <taxon>Pezizomycotina</taxon>
        <taxon>Leotiomycetes</taxon>
        <taxon>Helotiales</taxon>
        <taxon>Sclerotiniaceae</taxon>
        <taxon>Monilinia</taxon>
    </lineage>
</organism>
<evidence type="ECO:0000313" key="2">
    <source>
        <dbReference type="Proteomes" id="UP000672032"/>
    </source>
</evidence>
<keyword evidence="2" id="KW-1185">Reference proteome</keyword>
<dbReference type="AlphaFoldDB" id="A0A8A3P851"/>
<dbReference type="Proteomes" id="UP000672032">
    <property type="component" value="Chromosome 1"/>
</dbReference>
<name>A0A8A3P851_9HELO</name>
<accession>A0A8A3P851</accession>
<sequence length="111" mass="12751">MADAHQADESNQDLRMATVTFHYIKVQLEFWKAIESGMSYGESKGILALSRRHGMTWEEACPRTHSYLENSSVEARQAFAQRIVCRMQQALDARVNDALRNLRDVFEAVMD</sequence>